<evidence type="ECO:0000313" key="4">
    <source>
        <dbReference type="EMBL" id="GAA4295555.1"/>
    </source>
</evidence>
<comment type="caution">
    <text evidence="4">The sequence shown here is derived from an EMBL/GenBank/DDBJ whole genome shotgun (WGS) entry which is preliminary data.</text>
</comment>
<dbReference type="InterPro" id="IPR003749">
    <property type="entry name" value="ThiS/MoaD-like"/>
</dbReference>
<reference evidence="5" key="1">
    <citation type="journal article" date="2019" name="Int. J. Syst. Evol. Microbiol.">
        <title>The Global Catalogue of Microorganisms (GCM) 10K type strain sequencing project: providing services to taxonomists for standard genome sequencing and annotation.</title>
        <authorList>
            <consortium name="The Broad Institute Genomics Platform"/>
            <consortium name="The Broad Institute Genome Sequencing Center for Infectious Disease"/>
            <person name="Wu L."/>
            <person name="Ma J."/>
        </authorList>
    </citation>
    <scope>NUCLEOTIDE SEQUENCE [LARGE SCALE GENOMIC DNA]</scope>
    <source>
        <strain evidence="5">JCM 17917</strain>
    </source>
</reference>
<dbReference type="PANTHER" id="PTHR33359:SF1">
    <property type="entry name" value="MOLYBDOPTERIN SYNTHASE SULFUR CARRIER SUBUNIT"/>
    <property type="match status" value="1"/>
</dbReference>
<dbReference type="EMBL" id="BAABGX010000001">
    <property type="protein sequence ID" value="GAA4295555.1"/>
    <property type="molecule type" value="Genomic_DNA"/>
</dbReference>
<dbReference type="NCBIfam" id="TIGR01682">
    <property type="entry name" value="moaD"/>
    <property type="match status" value="1"/>
</dbReference>
<dbReference type="Proteomes" id="UP001501844">
    <property type="component" value="Unassembled WGS sequence"/>
</dbReference>
<comment type="similarity">
    <text evidence="2">Belongs to the MoaD family.</text>
</comment>
<evidence type="ECO:0000256" key="3">
    <source>
        <dbReference type="ARBA" id="ARBA00024247"/>
    </source>
</evidence>
<keyword evidence="5" id="KW-1185">Reference proteome</keyword>
<sequence>MEILLFGITRELVGQNTLTVPPEENLQTVAQLREWLHAHFPAMQKLSSLAIAVDSEYADDAQEIKPNQEIALIPPVSGG</sequence>
<dbReference type="RefSeq" id="WP_345161333.1">
    <property type="nucleotide sequence ID" value="NZ_BAABGX010000001.1"/>
</dbReference>
<dbReference type="Gene3D" id="3.10.20.30">
    <property type="match status" value="1"/>
</dbReference>
<dbReference type="InterPro" id="IPR012675">
    <property type="entry name" value="Beta-grasp_dom_sf"/>
</dbReference>
<dbReference type="InterPro" id="IPR016155">
    <property type="entry name" value="Mopterin_synth/thiamin_S_b"/>
</dbReference>
<proteinExistence type="inferred from homology"/>
<accession>A0ABP8F5J4</accession>
<evidence type="ECO:0000256" key="1">
    <source>
        <dbReference type="ARBA" id="ARBA00022741"/>
    </source>
</evidence>
<dbReference type="CDD" id="cd00754">
    <property type="entry name" value="Ubl_MoaD"/>
    <property type="match status" value="1"/>
</dbReference>
<protein>
    <recommendedName>
        <fullName evidence="3">Molybdopterin synthase sulfur carrier subunit</fullName>
    </recommendedName>
</protein>
<dbReference type="SUPFAM" id="SSF54285">
    <property type="entry name" value="MoaD/ThiS"/>
    <property type="match status" value="1"/>
</dbReference>
<evidence type="ECO:0000313" key="5">
    <source>
        <dbReference type="Proteomes" id="UP001501844"/>
    </source>
</evidence>
<dbReference type="InterPro" id="IPR044672">
    <property type="entry name" value="MOCS2A"/>
</dbReference>
<dbReference type="Pfam" id="PF02597">
    <property type="entry name" value="ThiS"/>
    <property type="match status" value="1"/>
</dbReference>
<evidence type="ECO:0000256" key="2">
    <source>
        <dbReference type="ARBA" id="ARBA00024200"/>
    </source>
</evidence>
<organism evidence="4 5">
    <name type="scientific">Nibribacter koreensis</name>
    <dbReference type="NCBI Taxonomy" id="1084519"/>
    <lineage>
        <taxon>Bacteria</taxon>
        <taxon>Pseudomonadati</taxon>
        <taxon>Bacteroidota</taxon>
        <taxon>Cytophagia</taxon>
        <taxon>Cytophagales</taxon>
        <taxon>Hymenobacteraceae</taxon>
        <taxon>Nibribacter</taxon>
    </lineage>
</organism>
<dbReference type="PANTHER" id="PTHR33359">
    <property type="entry name" value="MOLYBDOPTERIN SYNTHASE SULFUR CARRIER SUBUNIT"/>
    <property type="match status" value="1"/>
</dbReference>
<keyword evidence="1" id="KW-0547">Nucleotide-binding</keyword>
<name>A0ABP8F5J4_9BACT</name>
<gene>
    <name evidence="4" type="primary">moaD</name>
    <name evidence="4" type="ORF">GCM10023183_01550</name>
</gene>